<evidence type="ECO:0000313" key="2">
    <source>
        <dbReference type="EMBL" id="PQF22783.1"/>
    </source>
</evidence>
<organism evidence="2 3">
    <name type="scientific">Enterococcus mundtii</name>
    <dbReference type="NCBI Taxonomy" id="53346"/>
    <lineage>
        <taxon>Bacteria</taxon>
        <taxon>Bacillati</taxon>
        <taxon>Bacillota</taxon>
        <taxon>Bacilli</taxon>
        <taxon>Lactobacillales</taxon>
        <taxon>Enterococcaceae</taxon>
        <taxon>Enterococcus</taxon>
    </lineage>
</organism>
<dbReference type="RefSeq" id="WP_104871817.1">
    <property type="nucleotide sequence ID" value="NZ_PUAP01000027.1"/>
</dbReference>
<feature type="region of interest" description="Disordered" evidence="1">
    <location>
        <begin position="543"/>
        <end position="563"/>
    </location>
</feature>
<accession>A0A2S7RSW3</accession>
<dbReference type="AlphaFoldDB" id="A0A2S7RSW3"/>
<comment type="caution">
    <text evidence="2">The sequence shown here is derived from an EMBL/GenBank/DDBJ whole genome shotgun (WGS) entry which is preliminary data.</text>
</comment>
<gene>
    <name evidence="2" type="ORF">CUS89_08700</name>
</gene>
<protein>
    <submittedName>
        <fullName evidence="2">Uncharacterized protein</fullName>
    </submittedName>
</protein>
<name>A0A2S7RSW3_ENTMU</name>
<evidence type="ECO:0000313" key="3">
    <source>
        <dbReference type="Proteomes" id="UP000237934"/>
    </source>
</evidence>
<feature type="compositionally biased region" description="Polar residues" evidence="1">
    <location>
        <begin position="549"/>
        <end position="563"/>
    </location>
</feature>
<dbReference type="EMBL" id="PUAP01000027">
    <property type="protein sequence ID" value="PQF22783.1"/>
    <property type="molecule type" value="Genomic_DNA"/>
</dbReference>
<sequence>MTENSNDFNERVEMLALALSLKEDGRVFDIRSNRLVLSTYIKMIERDQDSFFIEKEQKHKIIQSLENSLAVYDFHESESIQKMLEKLNNNDPTDFVLLPIFFLPGDYRKMIGHVCGVTVYKKNEEFIVLKVDKQRLFDGYTASYFEIPEKSSKELSNLMFLERDSWQKEPYYIFNELTKLSSSSKSIPIPAIKMKKQTTKNCGVTEIEASLRTILFNCRKDIFSLDKDIKVTPKWHSKHPAPTLEMRKRFVDAMEGENIEQNENLKYILHHYRYRKGELVENPAFGAILTSHGWYRTIRKHYSEDPYISIMLDNNGHIPDTYDKSQVKEKSKLIEPPGVLYNMSIQMVDTFDLRWTQSQITYDIKLYKDRLPHINIKVAKEVTEYLVTQLEEKHQEIEVELQKRLEINRMSDKEEMKQKLNVKEEGGEIHAEKNIDTMTSEKQKDTTDEKGSCFQSLKEHAVIQATMKRKTSPYEDIRAVEKIDEISSGRCRVNKTGCFSFLRAWNPLLQKAKRPSLKLGMPEQESAKKVKFTALFQRLRLNEKRPVSTGHTTSRQQPLSVSR</sequence>
<reference evidence="2 3" key="1">
    <citation type="journal article" date="2018" name="Pathog. Dis.">
        <title>Whole-genome sequencing based characterization of antimicrobial resistance in Enterococcus.</title>
        <authorList>
            <person name="Tyson G."/>
        </authorList>
    </citation>
    <scope>NUCLEOTIDE SEQUENCE [LARGE SCALE GENOMIC DNA]</scope>
    <source>
        <strain evidence="2 3">CVM N55263</strain>
    </source>
</reference>
<evidence type="ECO:0000256" key="1">
    <source>
        <dbReference type="SAM" id="MobiDB-lite"/>
    </source>
</evidence>
<dbReference type="Proteomes" id="UP000237934">
    <property type="component" value="Unassembled WGS sequence"/>
</dbReference>
<proteinExistence type="predicted"/>